<name>A0AA48KPS5_9FLAO</name>
<dbReference type="PANTHER" id="PTHR10151:SF120">
    <property type="entry name" value="BIS(5'-ADENOSYL)-TRIPHOSPHATASE"/>
    <property type="match status" value="1"/>
</dbReference>
<dbReference type="Gene3D" id="3.40.720.10">
    <property type="entry name" value="Alkaline Phosphatase, subunit A"/>
    <property type="match status" value="1"/>
</dbReference>
<dbReference type="Pfam" id="PF01663">
    <property type="entry name" value="Phosphodiest"/>
    <property type="match status" value="1"/>
</dbReference>
<dbReference type="AlphaFoldDB" id="A0AA48KPS5"/>
<dbReference type="InterPro" id="IPR017850">
    <property type="entry name" value="Alkaline_phosphatase_core_sf"/>
</dbReference>
<dbReference type="SUPFAM" id="SSF53649">
    <property type="entry name" value="Alkaline phosphatase-like"/>
    <property type="match status" value="1"/>
</dbReference>
<gene>
    <name evidence="2" type="ORF">MACH07_23470</name>
</gene>
<sequence>MLFRFNNIIKVLGLLLVVTLNAQTKPEHVVIISIDGFRSEFYLDNTMPTPNLQEMVDKGVAAKEVTGIFPTVTYPSHTTLITGKTPVEHGIFYNTKMSENGSSGGWVYDFKEIKAKTLWQSVKEKGLTTAAVSWPISVNADYIDYNIPEFWSFTNPMDRRIATAQKANPKGLFEEVVKNATGTLEINDYNLSSLSMDQNLARIAGYILREYKPNLLTIHLPITDGAQHKVGRKGLGVRKAISGADNAIGIIRDALQKAGIEDKTTIIVSGDHGFVDVHSQIAPNVLLAKMGLYNKNNPKAWFYSAGGSTFLHVKDSNNKKMIEQIREAFDQLPLEEKSTFKIIDRDKIAKRGGDPNAVLALSGSKGYFFTNDADGPFISTKKGGKHGHYPDFHDIATGFVGYGKGLEKEMLIENMFLEDVAKIAATLLGADIDQPEEYYHVVLE</sequence>
<keyword evidence="1" id="KW-0732">Signal</keyword>
<evidence type="ECO:0000313" key="3">
    <source>
        <dbReference type="Proteomes" id="UP001330184"/>
    </source>
</evidence>
<dbReference type="GO" id="GO:0016787">
    <property type="term" value="F:hydrolase activity"/>
    <property type="evidence" value="ECO:0007669"/>
    <property type="project" value="UniProtKB-ARBA"/>
</dbReference>
<dbReference type="PANTHER" id="PTHR10151">
    <property type="entry name" value="ECTONUCLEOTIDE PYROPHOSPHATASE/PHOSPHODIESTERASE"/>
    <property type="match status" value="1"/>
</dbReference>
<evidence type="ECO:0000256" key="1">
    <source>
        <dbReference type="SAM" id="SignalP"/>
    </source>
</evidence>
<keyword evidence="3" id="KW-1185">Reference proteome</keyword>
<feature type="chain" id="PRO_5041323978" evidence="1">
    <location>
        <begin position="23"/>
        <end position="444"/>
    </location>
</feature>
<evidence type="ECO:0000313" key="2">
    <source>
        <dbReference type="EMBL" id="BDW93515.1"/>
    </source>
</evidence>
<dbReference type="EMBL" id="AP027268">
    <property type="protein sequence ID" value="BDW93515.1"/>
    <property type="molecule type" value="Genomic_DNA"/>
</dbReference>
<accession>A0AA48KPS5</accession>
<dbReference type="Proteomes" id="UP001330184">
    <property type="component" value="Chromosome"/>
</dbReference>
<feature type="signal peptide" evidence="1">
    <location>
        <begin position="1"/>
        <end position="22"/>
    </location>
</feature>
<organism evidence="2 3">
    <name type="scientific">Flagellimonas marinaquae</name>
    <dbReference type="NCBI Taxonomy" id="254955"/>
    <lineage>
        <taxon>Bacteria</taxon>
        <taxon>Pseudomonadati</taxon>
        <taxon>Bacteroidota</taxon>
        <taxon>Flavobacteriia</taxon>
        <taxon>Flavobacteriales</taxon>
        <taxon>Flavobacteriaceae</taxon>
        <taxon>Flagellimonas</taxon>
    </lineage>
</organism>
<dbReference type="CDD" id="cd16018">
    <property type="entry name" value="Enpp"/>
    <property type="match status" value="1"/>
</dbReference>
<dbReference type="InterPro" id="IPR002591">
    <property type="entry name" value="Phosphodiest/P_Trfase"/>
</dbReference>
<proteinExistence type="predicted"/>
<reference evidence="2 3" key="1">
    <citation type="submission" date="2023-01" db="EMBL/GenBank/DDBJ databases">
        <title>Complete genome sequence of Muricauda aquimarina strain IFOP_LL357.</title>
        <authorList>
            <person name="Gajardo G."/>
            <person name="Ueki S."/>
            <person name="Maruyama F."/>
        </authorList>
    </citation>
    <scope>NUCLEOTIDE SEQUENCE [LARGE SCALE GENOMIC DNA]</scope>
    <source>
        <strain evidence="2 3">IFOP_LL357</strain>
    </source>
</reference>
<protein>
    <submittedName>
        <fullName evidence="2">Alkaline phosphatase family protein</fullName>
    </submittedName>
</protein>